<reference evidence="8 9" key="1">
    <citation type="submission" date="2015-04" db="EMBL/GenBank/DDBJ databases">
        <title>Genome sequence of Kerstersia gyiorum CG1.</title>
        <authorList>
            <person name="Greninger A.L."/>
            <person name="Kozyreva V."/>
            <person name="Chaturvedi V."/>
        </authorList>
    </citation>
    <scope>NUCLEOTIDE SEQUENCE [LARGE SCALE GENOMIC DNA]</scope>
    <source>
        <strain evidence="8 9">CG1</strain>
    </source>
</reference>
<comment type="caution">
    <text evidence="8">The sequence shown here is derived from an EMBL/GenBank/DDBJ whole genome shotgun (WGS) entry which is preliminary data.</text>
</comment>
<sequence length="312" mass="35005">MLHFYKSDDAGVLAQVGDIAHNAIVHMENPDAGEISRVAQALAIPLDFFEDSLDRDELPRIAQQGGATLIVVNAPRRIAGDAPAWRTTPVGVIHVQDHLVIVSREKLELVDDLLHGRHGDFRSYMKTRVSLLLFRAIAQAYDDSLQQINQQVAVLQKKIKSSYRNTELFALIALNKSLVSFSTALSAMAILYRRLMAGQDVRIHDEEKRRLHDILIDIRQAAEITEMRRESLSNLMDAYAAIIHNNLNSVLKVLTALTIIMVIPTMIGSIFSMNVALPYEEEWMSTVVVGAGMLLLSAALIFVFYKKKYLRQ</sequence>
<evidence type="ECO:0000313" key="8">
    <source>
        <dbReference type="EMBL" id="KKO70535.1"/>
    </source>
</evidence>
<keyword evidence="9" id="KW-1185">Reference proteome</keyword>
<dbReference type="SUPFAM" id="SSF143865">
    <property type="entry name" value="CorA soluble domain-like"/>
    <property type="match status" value="1"/>
</dbReference>
<dbReference type="CDD" id="cd12827">
    <property type="entry name" value="EcCorA_ZntB-like_u2"/>
    <property type="match status" value="1"/>
</dbReference>
<evidence type="ECO:0000256" key="4">
    <source>
        <dbReference type="ARBA" id="ARBA00022989"/>
    </source>
</evidence>
<evidence type="ECO:0000256" key="2">
    <source>
        <dbReference type="ARBA" id="ARBA00009765"/>
    </source>
</evidence>
<organism evidence="8 9">
    <name type="scientific">Kerstersia gyiorum</name>
    <dbReference type="NCBI Taxonomy" id="206506"/>
    <lineage>
        <taxon>Bacteria</taxon>
        <taxon>Pseudomonadati</taxon>
        <taxon>Pseudomonadota</taxon>
        <taxon>Betaproteobacteria</taxon>
        <taxon>Burkholderiales</taxon>
        <taxon>Alcaligenaceae</taxon>
        <taxon>Kerstersia</taxon>
    </lineage>
</organism>
<comment type="similarity">
    <text evidence="2">Belongs to the CorA metal ion transporter (MIT) (TC 1.A.35) family.</text>
</comment>
<feature type="transmembrane region" description="Helical" evidence="7">
    <location>
        <begin position="283"/>
        <end position="305"/>
    </location>
</feature>
<dbReference type="PATRIC" id="fig|206506.3.peg.3395"/>
<evidence type="ECO:0000256" key="6">
    <source>
        <dbReference type="SAM" id="Coils"/>
    </source>
</evidence>
<dbReference type="GO" id="GO:0046873">
    <property type="term" value="F:metal ion transmembrane transporter activity"/>
    <property type="evidence" value="ECO:0007669"/>
    <property type="project" value="InterPro"/>
</dbReference>
<keyword evidence="5 7" id="KW-0472">Membrane</keyword>
<evidence type="ECO:0000256" key="1">
    <source>
        <dbReference type="ARBA" id="ARBA00004141"/>
    </source>
</evidence>
<dbReference type="EMBL" id="LBNE01000014">
    <property type="protein sequence ID" value="KKO70535.1"/>
    <property type="molecule type" value="Genomic_DNA"/>
</dbReference>
<dbReference type="Gene3D" id="1.20.58.340">
    <property type="entry name" value="Magnesium transport protein CorA, transmembrane region"/>
    <property type="match status" value="2"/>
</dbReference>
<evidence type="ECO:0008006" key="10">
    <source>
        <dbReference type="Google" id="ProtNLM"/>
    </source>
</evidence>
<evidence type="ECO:0000313" key="9">
    <source>
        <dbReference type="Proteomes" id="UP000078084"/>
    </source>
</evidence>
<dbReference type="AlphaFoldDB" id="A0A171KNR8"/>
<feature type="coiled-coil region" evidence="6">
    <location>
        <begin position="138"/>
        <end position="165"/>
    </location>
</feature>
<dbReference type="Gene3D" id="3.30.460.20">
    <property type="entry name" value="CorA soluble domain-like"/>
    <property type="match status" value="1"/>
</dbReference>
<dbReference type="Proteomes" id="UP000078084">
    <property type="component" value="Unassembled WGS sequence"/>
</dbReference>
<comment type="subcellular location">
    <subcellularLocation>
        <location evidence="1">Membrane</location>
        <topology evidence="1">Multi-pass membrane protein</topology>
    </subcellularLocation>
</comment>
<dbReference type="InterPro" id="IPR045863">
    <property type="entry name" value="CorA_TM1_TM2"/>
</dbReference>
<dbReference type="SUPFAM" id="SSF144083">
    <property type="entry name" value="Magnesium transport protein CorA, transmembrane region"/>
    <property type="match status" value="1"/>
</dbReference>
<evidence type="ECO:0000256" key="3">
    <source>
        <dbReference type="ARBA" id="ARBA00022692"/>
    </source>
</evidence>
<keyword evidence="6" id="KW-0175">Coiled coil</keyword>
<dbReference type="InterPro" id="IPR047199">
    <property type="entry name" value="CorA-like"/>
</dbReference>
<dbReference type="InterPro" id="IPR002523">
    <property type="entry name" value="MgTranspt_CorA/ZnTranspt_ZntB"/>
</dbReference>
<dbReference type="PANTHER" id="PTHR47891">
    <property type="entry name" value="TRANSPORTER-RELATED"/>
    <property type="match status" value="1"/>
</dbReference>
<dbReference type="PANTHER" id="PTHR47891:SF2">
    <property type="entry name" value="MAGNESIUM AND COBALT TRANSPORTER"/>
    <property type="match status" value="1"/>
</dbReference>
<gene>
    <name evidence="8" type="ORF">AAV32_15935</name>
</gene>
<feature type="transmembrane region" description="Helical" evidence="7">
    <location>
        <begin position="253"/>
        <end position="277"/>
    </location>
</feature>
<keyword evidence="3 7" id="KW-0812">Transmembrane</keyword>
<evidence type="ECO:0000256" key="7">
    <source>
        <dbReference type="SAM" id="Phobius"/>
    </source>
</evidence>
<name>A0A171KNR8_9BURK</name>
<dbReference type="GO" id="GO:0016020">
    <property type="term" value="C:membrane"/>
    <property type="evidence" value="ECO:0007669"/>
    <property type="project" value="UniProtKB-SubCell"/>
</dbReference>
<proteinExistence type="inferred from homology"/>
<protein>
    <recommendedName>
        <fullName evidence="10">Magnesium transporter</fullName>
    </recommendedName>
</protein>
<accession>A0A171KNR8</accession>
<feature type="transmembrane region" description="Helical" evidence="7">
    <location>
        <begin position="168"/>
        <end position="192"/>
    </location>
</feature>
<dbReference type="RefSeq" id="WP_068374652.1">
    <property type="nucleotide sequence ID" value="NZ_JAKVIY010000002.1"/>
</dbReference>
<evidence type="ECO:0000256" key="5">
    <source>
        <dbReference type="ARBA" id="ARBA00023136"/>
    </source>
</evidence>
<dbReference type="Pfam" id="PF01544">
    <property type="entry name" value="CorA"/>
    <property type="match status" value="1"/>
</dbReference>
<keyword evidence="4 7" id="KW-1133">Transmembrane helix</keyword>
<dbReference type="InterPro" id="IPR045861">
    <property type="entry name" value="CorA_cytoplasmic_dom"/>
</dbReference>